<feature type="region of interest" description="Disordered" evidence="7">
    <location>
        <begin position="439"/>
        <end position="472"/>
    </location>
</feature>
<dbReference type="GO" id="GO:0051539">
    <property type="term" value="F:4 iron, 4 sulfur cluster binding"/>
    <property type="evidence" value="ECO:0007669"/>
    <property type="project" value="UniProtKB-KW"/>
</dbReference>
<organism evidence="9 10">
    <name type="scientific">Halorientalis regularis</name>
    <dbReference type="NCBI Taxonomy" id="660518"/>
    <lineage>
        <taxon>Archaea</taxon>
        <taxon>Methanobacteriati</taxon>
        <taxon>Methanobacteriota</taxon>
        <taxon>Stenosarchaea group</taxon>
        <taxon>Halobacteria</taxon>
        <taxon>Halobacteriales</taxon>
        <taxon>Haloarculaceae</taxon>
        <taxon>Halorientalis</taxon>
    </lineage>
</organism>
<dbReference type="GO" id="GO:0046872">
    <property type="term" value="F:metal ion binding"/>
    <property type="evidence" value="ECO:0007669"/>
    <property type="project" value="UniProtKB-KW"/>
</dbReference>
<evidence type="ECO:0000259" key="8">
    <source>
        <dbReference type="PROSITE" id="PS51918"/>
    </source>
</evidence>
<dbReference type="InterPro" id="IPR058240">
    <property type="entry name" value="rSAM_sf"/>
</dbReference>
<keyword evidence="10" id="KW-1185">Reference proteome</keyword>
<dbReference type="InterPro" id="IPR013785">
    <property type="entry name" value="Aldolase_TIM"/>
</dbReference>
<dbReference type="STRING" id="660518.SAMN05216218_107216"/>
<dbReference type="SFLD" id="SFLDG01067">
    <property type="entry name" value="SPASM/twitch_domain_containing"/>
    <property type="match status" value="1"/>
</dbReference>
<dbReference type="PANTHER" id="PTHR43306">
    <property type="entry name" value="7,8-DIHYDRO-6-HYDROXYMETHYLPTERIN DIMETHYLTRANSFERASE"/>
    <property type="match status" value="1"/>
</dbReference>
<proteinExistence type="predicted"/>
<dbReference type="AlphaFoldDB" id="A0A1G7ME69"/>
<evidence type="ECO:0000256" key="5">
    <source>
        <dbReference type="ARBA" id="ARBA00023004"/>
    </source>
</evidence>
<reference evidence="10" key="1">
    <citation type="submission" date="2016-10" db="EMBL/GenBank/DDBJ databases">
        <authorList>
            <person name="Varghese N."/>
            <person name="Submissions S."/>
        </authorList>
    </citation>
    <scope>NUCLEOTIDE SEQUENCE [LARGE SCALE GENOMIC DNA]</scope>
    <source>
        <strain evidence="10">IBRC-M 10760</strain>
    </source>
</reference>
<protein>
    <recommendedName>
        <fullName evidence="8">Radical SAM core domain-containing protein</fullName>
    </recommendedName>
</protein>
<evidence type="ECO:0000256" key="4">
    <source>
        <dbReference type="ARBA" id="ARBA00022723"/>
    </source>
</evidence>
<keyword evidence="4" id="KW-0479">Metal-binding</keyword>
<dbReference type="InterPro" id="IPR000385">
    <property type="entry name" value="MoaA_NifB_PqqE_Fe-S-bd_CS"/>
</dbReference>
<feature type="domain" description="Radical SAM core" evidence="8">
    <location>
        <begin position="76"/>
        <end position="300"/>
    </location>
</feature>
<name>A0A1G7ME69_9EURY</name>
<dbReference type="GO" id="GO:0003824">
    <property type="term" value="F:catalytic activity"/>
    <property type="evidence" value="ECO:0007669"/>
    <property type="project" value="InterPro"/>
</dbReference>
<sequence>MANEPTTLAETTSLCPACLERVPGTYEDRGDGVHLTRTCPDHGTTSRQVWGSRDHWEWADAFGPDFSTDTDEVDLTVENDHACLAVVEVTSDCNLSCSYCFASSGPGGKHRPTAEIVELLETVRSEGGPRPIQFSGGEPTVRADLPDLVERAREMGFEHVQVNTNGLKLATVDGYAGRLAAAGVTAVYLQFDGLRPETYEAIREVDIAAEKREAIAACRDANLPVVLVPTVVPGTNDDEMGDIVRFGLENADVVQSINFQPVAHFGRYAESEGRFPLDEVARRLAAQVDALDPRDLLPIPCCSSYCQLATALKPDDDGGATALTTFIDDDTFDSLSGLVDEGDWMELLANTTAGKERACSAAGCCGGMDLPAGAADLFDQVLPVSITGFMDADAADVERLDNCCISVPTPDGDLVPFCGYNMTTEDGDYALRNRHDWGGRPAVEAPELADLDVDDPPAADGGEGETVPEEGD</sequence>
<dbReference type="SFLD" id="SFLDG01100">
    <property type="entry name" value="methyltransferase_(Class_D)"/>
    <property type="match status" value="1"/>
</dbReference>
<dbReference type="PROSITE" id="PS01305">
    <property type="entry name" value="MOAA_NIFB_PQQE"/>
    <property type="match status" value="1"/>
</dbReference>
<evidence type="ECO:0000313" key="10">
    <source>
        <dbReference type="Proteomes" id="UP000199076"/>
    </source>
</evidence>
<evidence type="ECO:0000256" key="6">
    <source>
        <dbReference type="ARBA" id="ARBA00023014"/>
    </source>
</evidence>
<gene>
    <name evidence="9" type="ORF">SAMN05216218_107216</name>
</gene>
<dbReference type="Pfam" id="PF23545">
    <property type="entry name" value="Zn_ribbon_HMPTM"/>
    <property type="match status" value="1"/>
</dbReference>
<dbReference type="OrthoDB" id="30736at2157"/>
<keyword evidence="5" id="KW-0408">Iron</keyword>
<dbReference type="InterPro" id="IPR006638">
    <property type="entry name" value="Elp3/MiaA/NifB-like_rSAM"/>
</dbReference>
<dbReference type="CDD" id="cd01335">
    <property type="entry name" value="Radical_SAM"/>
    <property type="match status" value="1"/>
</dbReference>
<evidence type="ECO:0000313" key="9">
    <source>
        <dbReference type="EMBL" id="SDF59419.1"/>
    </source>
</evidence>
<feature type="compositionally biased region" description="Acidic residues" evidence="7">
    <location>
        <begin position="447"/>
        <end position="472"/>
    </location>
</feature>
<dbReference type="RefSeq" id="WP_092691939.1">
    <property type="nucleotide sequence ID" value="NZ_FNBK01000007.1"/>
</dbReference>
<dbReference type="PROSITE" id="PS51918">
    <property type="entry name" value="RADICAL_SAM"/>
    <property type="match status" value="1"/>
</dbReference>
<dbReference type="Gene3D" id="3.20.20.70">
    <property type="entry name" value="Aldolase class I"/>
    <property type="match status" value="1"/>
</dbReference>
<dbReference type="SFLD" id="SFLDS00029">
    <property type="entry name" value="Radical_SAM"/>
    <property type="match status" value="1"/>
</dbReference>
<dbReference type="EMBL" id="FNBK01000007">
    <property type="protein sequence ID" value="SDF59419.1"/>
    <property type="molecule type" value="Genomic_DNA"/>
</dbReference>
<dbReference type="InterPro" id="IPR056488">
    <property type="entry name" value="Zn_ribbon_HMPTM"/>
</dbReference>
<dbReference type="Pfam" id="PF04055">
    <property type="entry name" value="Radical_SAM"/>
    <property type="match status" value="1"/>
</dbReference>
<accession>A0A1G7ME69</accession>
<dbReference type="SUPFAM" id="SSF102114">
    <property type="entry name" value="Radical SAM enzymes"/>
    <property type="match status" value="1"/>
</dbReference>
<evidence type="ECO:0000256" key="1">
    <source>
        <dbReference type="ARBA" id="ARBA00001966"/>
    </source>
</evidence>
<evidence type="ECO:0000256" key="3">
    <source>
        <dbReference type="ARBA" id="ARBA00022691"/>
    </source>
</evidence>
<evidence type="ECO:0000256" key="2">
    <source>
        <dbReference type="ARBA" id="ARBA00022485"/>
    </source>
</evidence>
<keyword evidence="6" id="KW-0411">Iron-sulfur</keyword>
<comment type="cofactor">
    <cofactor evidence="1">
        <name>[4Fe-4S] cluster</name>
        <dbReference type="ChEBI" id="CHEBI:49883"/>
    </cofactor>
</comment>
<dbReference type="GO" id="GO:0032324">
    <property type="term" value="P:molybdopterin cofactor biosynthetic process"/>
    <property type="evidence" value="ECO:0007669"/>
    <property type="project" value="UniProtKB-ARBA"/>
</dbReference>
<dbReference type="InterPro" id="IPR034474">
    <property type="entry name" value="Methyltransferase_Class_D"/>
</dbReference>
<keyword evidence="2" id="KW-0004">4Fe-4S</keyword>
<dbReference type="PANTHER" id="PTHR43306:SF1">
    <property type="entry name" value="7,8-DIHYDRO-6-HYDROXYMETHYLPTERIN DIMETHYLTRANSFERASE"/>
    <property type="match status" value="1"/>
</dbReference>
<dbReference type="InterPro" id="IPR007197">
    <property type="entry name" value="rSAM"/>
</dbReference>
<keyword evidence="3" id="KW-0949">S-adenosyl-L-methionine</keyword>
<dbReference type="Proteomes" id="UP000199076">
    <property type="component" value="Unassembled WGS sequence"/>
</dbReference>
<evidence type="ECO:0000256" key="7">
    <source>
        <dbReference type="SAM" id="MobiDB-lite"/>
    </source>
</evidence>
<dbReference type="SMART" id="SM00729">
    <property type="entry name" value="Elp3"/>
    <property type="match status" value="1"/>
</dbReference>